<dbReference type="Gene3D" id="1.10.10.1320">
    <property type="entry name" value="Anti-sigma factor, zinc-finger domain"/>
    <property type="match status" value="1"/>
</dbReference>
<evidence type="ECO:0000259" key="8">
    <source>
        <dbReference type="Pfam" id="PF13490"/>
    </source>
</evidence>
<keyword evidence="3" id="KW-0731">Sigma factor</keyword>
<gene>
    <name evidence="9" type="ORF">FB384_001477</name>
</gene>
<dbReference type="InterPro" id="IPR013325">
    <property type="entry name" value="RNA_pol_sigma_r2"/>
</dbReference>
<evidence type="ECO:0000313" key="9">
    <source>
        <dbReference type="EMBL" id="MBB3662573.1"/>
    </source>
</evidence>
<evidence type="ECO:0000256" key="5">
    <source>
        <dbReference type="ARBA" id="ARBA00023163"/>
    </source>
</evidence>
<dbReference type="PANTHER" id="PTHR43133:SF8">
    <property type="entry name" value="RNA POLYMERASE SIGMA FACTOR HI_1459-RELATED"/>
    <property type="match status" value="1"/>
</dbReference>
<feature type="domain" description="RNA polymerase sigma-70 region 2" evidence="7">
    <location>
        <begin position="28"/>
        <end position="86"/>
    </location>
</feature>
<keyword evidence="5" id="KW-0804">Transcription</keyword>
<comment type="similarity">
    <text evidence="1">Belongs to the sigma-70 factor family. ECF subfamily.</text>
</comment>
<dbReference type="EMBL" id="JACIBS010000001">
    <property type="protein sequence ID" value="MBB3662573.1"/>
    <property type="molecule type" value="Genomic_DNA"/>
</dbReference>
<keyword evidence="2" id="KW-0805">Transcription regulation</keyword>
<feature type="compositionally biased region" description="Low complexity" evidence="6">
    <location>
        <begin position="364"/>
        <end position="373"/>
    </location>
</feature>
<dbReference type="SUPFAM" id="SSF88659">
    <property type="entry name" value="Sigma3 and sigma4 domains of RNA polymerase sigma factors"/>
    <property type="match status" value="1"/>
</dbReference>
<keyword evidence="10" id="KW-1185">Reference proteome</keyword>
<dbReference type="GO" id="GO:0016987">
    <property type="term" value="F:sigma factor activity"/>
    <property type="evidence" value="ECO:0007669"/>
    <property type="project" value="UniProtKB-KW"/>
</dbReference>
<dbReference type="InterPro" id="IPR036388">
    <property type="entry name" value="WH-like_DNA-bd_sf"/>
</dbReference>
<accession>A0A839XPG3</accession>
<feature type="compositionally biased region" description="Basic and acidic residues" evidence="6">
    <location>
        <begin position="481"/>
        <end position="500"/>
    </location>
</feature>
<evidence type="ECO:0000256" key="1">
    <source>
        <dbReference type="ARBA" id="ARBA00010641"/>
    </source>
</evidence>
<feature type="compositionally biased region" description="Basic and acidic residues" evidence="6">
    <location>
        <begin position="378"/>
        <end position="400"/>
    </location>
</feature>
<feature type="region of interest" description="Disordered" evidence="6">
    <location>
        <begin position="360"/>
        <end position="639"/>
    </location>
</feature>
<comment type="caution">
    <text evidence="9">The sequence shown here is derived from an EMBL/GenBank/DDBJ whole genome shotgun (WGS) entry which is preliminary data.</text>
</comment>
<dbReference type="NCBIfam" id="TIGR02937">
    <property type="entry name" value="sigma70-ECF"/>
    <property type="match status" value="1"/>
</dbReference>
<feature type="compositionally biased region" description="Basic and acidic residues" evidence="6">
    <location>
        <begin position="603"/>
        <end position="628"/>
    </location>
</feature>
<feature type="compositionally biased region" description="Basic and acidic residues" evidence="6">
    <location>
        <begin position="415"/>
        <end position="424"/>
    </location>
</feature>
<evidence type="ECO:0000313" key="10">
    <source>
        <dbReference type="Proteomes" id="UP000564573"/>
    </source>
</evidence>
<organism evidence="9 10">
    <name type="scientific">Prauserella sediminis</name>
    <dbReference type="NCBI Taxonomy" id="577680"/>
    <lineage>
        <taxon>Bacteria</taxon>
        <taxon>Bacillati</taxon>
        <taxon>Actinomycetota</taxon>
        <taxon>Actinomycetes</taxon>
        <taxon>Pseudonocardiales</taxon>
        <taxon>Pseudonocardiaceae</taxon>
        <taxon>Prauserella</taxon>
        <taxon>Prauserella salsuginis group</taxon>
    </lineage>
</organism>
<feature type="domain" description="Putative zinc-finger" evidence="8">
    <location>
        <begin position="192"/>
        <end position="226"/>
    </location>
</feature>
<dbReference type="InterPro" id="IPR013324">
    <property type="entry name" value="RNA_pol_sigma_r3/r4-like"/>
</dbReference>
<evidence type="ECO:0000256" key="4">
    <source>
        <dbReference type="ARBA" id="ARBA00023125"/>
    </source>
</evidence>
<dbReference type="AlphaFoldDB" id="A0A839XPG3"/>
<dbReference type="InterPro" id="IPR014284">
    <property type="entry name" value="RNA_pol_sigma-70_dom"/>
</dbReference>
<feature type="compositionally biased region" description="Basic and acidic residues" evidence="6">
    <location>
        <begin position="527"/>
        <end position="548"/>
    </location>
</feature>
<dbReference type="Proteomes" id="UP000564573">
    <property type="component" value="Unassembled WGS sequence"/>
</dbReference>
<evidence type="ECO:0000259" key="7">
    <source>
        <dbReference type="Pfam" id="PF04542"/>
    </source>
</evidence>
<dbReference type="Gene3D" id="1.10.1740.10">
    <property type="match status" value="1"/>
</dbReference>
<dbReference type="SUPFAM" id="SSF88946">
    <property type="entry name" value="Sigma2 domain of RNA polymerase sigma factors"/>
    <property type="match status" value="1"/>
</dbReference>
<evidence type="ECO:0000256" key="3">
    <source>
        <dbReference type="ARBA" id="ARBA00023082"/>
    </source>
</evidence>
<keyword evidence="4" id="KW-0238">DNA-binding</keyword>
<feature type="compositionally biased region" description="Basic and acidic residues" evidence="6">
    <location>
        <begin position="557"/>
        <end position="579"/>
    </location>
</feature>
<dbReference type="GO" id="GO:0006352">
    <property type="term" value="P:DNA-templated transcription initiation"/>
    <property type="evidence" value="ECO:0007669"/>
    <property type="project" value="InterPro"/>
</dbReference>
<evidence type="ECO:0000256" key="2">
    <source>
        <dbReference type="ARBA" id="ARBA00023015"/>
    </source>
</evidence>
<reference evidence="9 10" key="1">
    <citation type="submission" date="2020-08" db="EMBL/GenBank/DDBJ databases">
        <title>Sequencing the genomes of 1000 actinobacteria strains.</title>
        <authorList>
            <person name="Klenk H.-P."/>
        </authorList>
    </citation>
    <scope>NUCLEOTIDE SEQUENCE [LARGE SCALE GENOMIC DNA]</scope>
    <source>
        <strain evidence="9 10">DSM 45267</strain>
    </source>
</reference>
<dbReference type="PANTHER" id="PTHR43133">
    <property type="entry name" value="RNA POLYMERASE ECF-TYPE SIGMA FACTO"/>
    <property type="match status" value="1"/>
</dbReference>
<dbReference type="Gene3D" id="1.10.10.10">
    <property type="entry name" value="Winged helix-like DNA-binding domain superfamily/Winged helix DNA-binding domain"/>
    <property type="match status" value="1"/>
</dbReference>
<evidence type="ECO:0000256" key="6">
    <source>
        <dbReference type="SAM" id="MobiDB-lite"/>
    </source>
</evidence>
<dbReference type="GO" id="GO:0003677">
    <property type="term" value="F:DNA binding"/>
    <property type="evidence" value="ECO:0007669"/>
    <property type="project" value="UniProtKB-KW"/>
</dbReference>
<sequence length="639" mass="65868">MERTVSATDEAMLLERLRQGEEDAFGELFELHVASVRRLARGLARDGSEAEDITAETFFRVLQAVRRGNGPKDNVRAYLLTVARRVTWEWQAARRDVPVSDDELTTRVGAGADTQSSTAEASLITRAFSSLPERWRTVLWQTEVEGVQPANVAPEFGLSPNATAALARRARIGLRAAYLQAHLATGRSDNGCRTIVEKLGGYTAGSVTGAEARKVKTHLAACSSCRATHDELRDVCSSLRSHAGVLVLLVPAAGVVANWGGTGAASGAVSSVAGSAAGAGSTAGAVSGTAGGLAALSGHVKVGLAVASTVAVGAAGVAGVAGLPEGDERQVIGLHGGSRGGLQLVEPAPAAPDVDRMAEHDGAANRGPANRGAAEPDAAERDGAAHRGEFGSGADRERAPMADTDYTVPAADSGDSPRSRDAAQPRRPAQSGPRGDRGNEPQGRSGASKDSGRPGGNGASEGAARSDGEANTADRAGGDTARSDLGVRAKADRDRADRGRNAGPPRKQARSGGNAPVAKRLAQAWAEKVKESQRDRGVGFGRPTERPGVRSAQEPAPRADRGNTDRANTDHGNTDRGDAGRGNAGNHVDSRADNSAGNSAGNRADRGGDDRSGGFDHRLSKSEPDHQGRKPAAAHFRGE</sequence>
<dbReference type="Pfam" id="PF13490">
    <property type="entry name" value="zf-HC2"/>
    <property type="match status" value="1"/>
</dbReference>
<name>A0A839XPG3_9PSEU</name>
<dbReference type="InterPro" id="IPR027383">
    <property type="entry name" value="Znf_put"/>
</dbReference>
<dbReference type="InterPro" id="IPR041916">
    <property type="entry name" value="Anti_sigma_zinc_sf"/>
</dbReference>
<proteinExistence type="inferred from homology"/>
<dbReference type="InterPro" id="IPR007627">
    <property type="entry name" value="RNA_pol_sigma70_r2"/>
</dbReference>
<dbReference type="Pfam" id="PF04542">
    <property type="entry name" value="Sigma70_r2"/>
    <property type="match status" value="1"/>
</dbReference>
<dbReference type="RefSeq" id="WP_183780639.1">
    <property type="nucleotide sequence ID" value="NZ_JACIBS010000001.1"/>
</dbReference>
<dbReference type="InterPro" id="IPR039425">
    <property type="entry name" value="RNA_pol_sigma-70-like"/>
</dbReference>
<protein>
    <submittedName>
        <fullName evidence="9">RNA polymerase sigma factor (Sigma-70 family)</fullName>
    </submittedName>
</protein>